<comment type="caution">
    <text evidence="3">The sequence shown here is derived from an EMBL/GenBank/DDBJ whole genome shotgun (WGS) entry which is preliminary data.</text>
</comment>
<protein>
    <recommendedName>
        <fullName evidence="5">Carboxypeptidase regulatory-like domain-containing protein</fullName>
    </recommendedName>
</protein>
<keyword evidence="4" id="KW-1185">Reference proteome</keyword>
<keyword evidence="2" id="KW-0472">Membrane</keyword>
<gene>
    <name evidence="3" type="ORF">ACFQDL_13930</name>
</gene>
<keyword evidence="2" id="KW-0812">Transmembrane</keyword>
<accession>A0ABW2A0P9</accession>
<keyword evidence="2" id="KW-1133">Transmembrane helix</keyword>
<evidence type="ECO:0000256" key="1">
    <source>
        <dbReference type="SAM" id="MobiDB-lite"/>
    </source>
</evidence>
<evidence type="ECO:0008006" key="5">
    <source>
        <dbReference type="Google" id="ProtNLM"/>
    </source>
</evidence>
<name>A0ABW2A0P9_9GAMM</name>
<organism evidence="3 4">
    <name type="scientific">Marinobacterium aestuariivivens</name>
    <dbReference type="NCBI Taxonomy" id="1698799"/>
    <lineage>
        <taxon>Bacteria</taxon>
        <taxon>Pseudomonadati</taxon>
        <taxon>Pseudomonadota</taxon>
        <taxon>Gammaproteobacteria</taxon>
        <taxon>Oceanospirillales</taxon>
        <taxon>Oceanospirillaceae</taxon>
        <taxon>Marinobacterium</taxon>
    </lineage>
</organism>
<feature type="transmembrane region" description="Helical" evidence="2">
    <location>
        <begin position="96"/>
        <end position="115"/>
    </location>
</feature>
<evidence type="ECO:0000313" key="4">
    <source>
        <dbReference type="Proteomes" id="UP001596422"/>
    </source>
</evidence>
<evidence type="ECO:0000256" key="2">
    <source>
        <dbReference type="SAM" id="Phobius"/>
    </source>
</evidence>
<dbReference type="Proteomes" id="UP001596422">
    <property type="component" value="Unassembled WGS sequence"/>
</dbReference>
<sequence>MLDEQENPRPDVKVVAIADNGLSGQRVTDHRGFYSINLHLHNEDLGRMLTVRAGEQEARIRVSFDPNDTTTNREHDLNFIGNSVTETDLGFRGLPTWAYVSGGLALLVFAATRLARLQKRRKRQLARQKQKSGHPTRGRARRRSRAR</sequence>
<evidence type="ECO:0000313" key="3">
    <source>
        <dbReference type="EMBL" id="MFC6671040.1"/>
    </source>
</evidence>
<dbReference type="RefSeq" id="WP_379909548.1">
    <property type="nucleotide sequence ID" value="NZ_JBHSWE010000001.1"/>
</dbReference>
<reference evidence="4" key="1">
    <citation type="journal article" date="2019" name="Int. J. Syst. Evol. Microbiol.">
        <title>The Global Catalogue of Microorganisms (GCM) 10K type strain sequencing project: providing services to taxonomists for standard genome sequencing and annotation.</title>
        <authorList>
            <consortium name="The Broad Institute Genomics Platform"/>
            <consortium name="The Broad Institute Genome Sequencing Center for Infectious Disease"/>
            <person name="Wu L."/>
            <person name="Ma J."/>
        </authorList>
    </citation>
    <scope>NUCLEOTIDE SEQUENCE [LARGE SCALE GENOMIC DNA]</scope>
    <source>
        <strain evidence="4">NBRC 111756</strain>
    </source>
</reference>
<proteinExistence type="predicted"/>
<dbReference type="EMBL" id="JBHSWE010000001">
    <property type="protein sequence ID" value="MFC6671040.1"/>
    <property type="molecule type" value="Genomic_DNA"/>
</dbReference>
<feature type="region of interest" description="Disordered" evidence="1">
    <location>
        <begin position="120"/>
        <end position="147"/>
    </location>
</feature>